<evidence type="ECO:0000256" key="1">
    <source>
        <dbReference type="SAM" id="SignalP"/>
    </source>
</evidence>
<evidence type="ECO:0000313" key="2">
    <source>
        <dbReference type="EMBL" id="QED23681.1"/>
    </source>
</evidence>
<dbReference type="EMBL" id="CP029077">
    <property type="protein sequence ID" value="QED23681.1"/>
    <property type="molecule type" value="Genomic_DNA"/>
</dbReference>
<protein>
    <submittedName>
        <fullName evidence="2">Uncharacterized protein</fullName>
    </submittedName>
</protein>
<organism evidence="2 3">
    <name type="scientific">Candidatus Deianiraea vastatrix</name>
    <dbReference type="NCBI Taxonomy" id="2163644"/>
    <lineage>
        <taxon>Bacteria</taxon>
        <taxon>Pseudomonadati</taxon>
        <taxon>Pseudomonadota</taxon>
        <taxon>Alphaproteobacteria</taxon>
        <taxon>Rickettsiales</taxon>
        <taxon>Candidatus Deianiraeaceae</taxon>
        <taxon>Candidatus Deianiraea</taxon>
    </lineage>
</organism>
<reference evidence="2 3" key="1">
    <citation type="journal article" date="2019" name="ISME J.">
        <title>Deianiraea, an extracellular bacterium associated with the ciliate Paramecium, suggests an alternative scenario for the evolution of Rickettsiales.</title>
        <authorList>
            <person name="Castelli M."/>
            <person name="Sabaneyeva E."/>
            <person name="Lanzoni O."/>
            <person name="Lebedeva N."/>
            <person name="Floriano A.M."/>
            <person name="Gaiarsa S."/>
            <person name="Benken K."/>
            <person name="Modeo L."/>
            <person name="Bandi C."/>
            <person name="Potekhin A."/>
            <person name="Sassera D."/>
            <person name="Petroni G."/>
        </authorList>
    </citation>
    <scope>NUCLEOTIDE SEQUENCE [LARGE SCALE GENOMIC DNA]</scope>
    <source>
        <strain evidence="2">CyL4-1</strain>
    </source>
</reference>
<accession>A0A5B8XI20</accession>
<dbReference type="RefSeq" id="WP_146820952.1">
    <property type="nucleotide sequence ID" value="NZ_CP029077.1"/>
</dbReference>
<evidence type="ECO:0000313" key="3">
    <source>
        <dbReference type="Proteomes" id="UP000321934"/>
    </source>
</evidence>
<dbReference type="Proteomes" id="UP000321934">
    <property type="component" value="Chromosome"/>
</dbReference>
<sequence length="213" mass="24625">MAKFSVYIVIFLLGLCCARANEIVAVIDDKVIITSDEMKQNIKIAILMMKIMNDKKGISGLTNEALEKEIGGLREGDIKGFLNGMVDDKIVFLERNEEAMVDPSSFIDGFAKRHKIKDIDVFLREYGIRKTYFEERFIRDIVKDGIVGSICHERKIYDVSESEIMARLGEMKLGDDEEAKKRARYYIIMTRRGEIEKSFIKVLRKKHYIEILI</sequence>
<proteinExistence type="predicted"/>
<keyword evidence="3" id="KW-1185">Reference proteome</keyword>
<gene>
    <name evidence="2" type="ORF">Deia_00894</name>
</gene>
<feature type="signal peptide" evidence="1">
    <location>
        <begin position="1"/>
        <end position="20"/>
    </location>
</feature>
<keyword evidence="1" id="KW-0732">Signal</keyword>
<feature type="chain" id="PRO_5023068305" evidence="1">
    <location>
        <begin position="21"/>
        <end position="213"/>
    </location>
</feature>
<name>A0A5B8XI20_9RICK</name>
<dbReference type="AlphaFoldDB" id="A0A5B8XI20"/>